<name>A0ABR6XSM4_9BURK</name>
<proteinExistence type="predicted"/>
<dbReference type="PANTHER" id="PTHR37314">
    <property type="entry name" value="SLR0142 PROTEIN"/>
    <property type="match status" value="1"/>
</dbReference>
<dbReference type="Pfam" id="PF06912">
    <property type="entry name" value="DUF1275"/>
    <property type="match status" value="1"/>
</dbReference>
<dbReference type="EMBL" id="JACOFU010000003">
    <property type="protein sequence ID" value="MBC3831922.1"/>
    <property type="molecule type" value="Genomic_DNA"/>
</dbReference>
<feature type="transmembrane region" description="Helical" evidence="1">
    <location>
        <begin position="20"/>
        <end position="40"/>
    </location>
</feature>
<keyword evidence="1" id="KW-1133">Transmembrane helix</keyword>
<dbReference type="Proteomes" id="UP000643610">
    <property type="component" value="Unassembled WGS sequence"/>
</dbReference>
<dbReference type="RefSeq" id="WP_186890946.1">
    <property type="nucleotide sequence ID" value="NZ_JACOFU010000003.1"/>
</dbReference>
<sequence length="253" mass="27481">MPQHYLAKLTSPKRDAKANLHLGVTLCWIAGALNAGGFLAVGEYTSHMTGLLSSAADELILGHSMAALAALFMMLAFICGAACTALIVNYARRNFPRFIYSPVLFLEAILLLIFGMLGQGLLKHEMITVSFTAILLCYMMGLQNALITKISHAEIRTTHITGLITDIGIELGKLLYWNRDQERNHKRDLDLKVVVNRQKLKLHSMLVLSFAIGGVLGAAGFKYLGFISSVPLALALIALAIAPMLSKASAQKK</sequence>
<accession>A0ABR6XSM4</accession>
<protein>
    <submittedName>
        <fullName evidence="2">DUF1275 domain-containing protein</fullName>
    </submittedName>
</protein>
<feature type="transmembrane region" description="Helical" evidence="1">
    <location>
        <begin position="99"/>
        <end position="121"/>
    </location>
</feature>
<reference evidence="2 3" key="1">
    <citation type="submission" date="2020-08" db="EMBL/GenBank/DDBJ databases">
        <title>Novel species isolated from subtropical streams in China.</title>
        <authorList>
            <person name="Lu H."/>
        </authorList>
    </citation>
    <scope>NUCLEOTIDE SEQUENCE [LARGE SCALE GENOMIC DNA]</scope>
    <source>
        <strain evidence="2 3">KCTC 52442</strain>
    </source>
</reference>
<keyword evidence="3" id="KW-1185">Reference proteome</keyword>
<evidence type="ECO:0000256" key="1">
    <source>
        <dbReference type="SAM" id="Phobius"/>
    </source>
</evidence>
<evidence type="ECO:0000313" key="2">
    <source>
        <dbReference type="EMBL" id="MBC3831922.1"/>
    </source>
</evidence>
<dbReference type="PANTHER" id="PTHR37314:SF4">
    <property type="entry name" value="UPF0700 TRANSMEMBRANE PROTEIN YOAK"/>
    <property type="match status" value="1"/>
</dbReference>
<evidence type="ECO:0000313" key="3">
    <source>
        <dbReference type="Proteomes" id="UP000643610"/>
    </source>
</evidence>
<feature type="transmembrane region" description="Helical" evidence="1">
    <location>
        <begin position="60"/>
        <end position="87"/>
    </location>
</feature>
<feature type="transmembrane region" description="Helical" evidence="1">
    <location>
        <begin position="226"/>
        <end position="245"/>
    </location>
</feature>
<keyword evidence="1" id="KW-0472">Membrane</keyword>
<organism evidence="2 3">
    <name type="scientific">Undibacterium amnicola</name>
    <dbReference type="NCBI Taxonomy" id="1834038"/>
    <lineage>
        <taxon>Bacteria</taxon>
        <taxon>Pseudomonadati</taxon>
        <taxon>Pseudomonadota</taxon>
        <taxon>Betaproteobacteria</taxon>
        <taxon>Burkholderiales</taxon>
        <taxon>Oxalobacteraceae</taxon>
        <taxon>Undibacterium</taxon>
    </lineage>
</organism>
<keyword evidence="1" id="KW-0812">Transmembrane</keyword>
<comment type="caution">
    <text evidence="2">The sequence shown here is derived from an EMBL/GenBank/DDBJ whole genome shotgun (WGS) entry which is preliminary data.</text>
</comment>
<gene>
    <name evidence="2" type="ORF">H8K33_10415</name>
</gene>
<feature type="transmembrane region" description="Helical" evidence="1">
    <location>
        <begin position="202"/>
        <end position="220"/>
    </location>
</feature>
<feature type="transmembrane region" description="Helical" evidence="1">
    <location>
        <begin position="127"/>
        <end position="147"/>
    </location>
</feature>
<dbReference type="InterPro" id="IPR010699">
    <property type="entry name" value="DUF1275"/>
</dbReference>